<dbReference type="Gene3D" id="3.40.30.10">
    <property type="entry name" value="Glutaredoxin"/>
    <property type="match status" value="1"/>
</dbReference>
<evidence type="ECO:0000313" key="3">
    <source>
        <dbReference type="Proteomes" id="UP000559256"/>
    </source>
</evidence>
<dbReference type="AlphaFoldDB" id="A0A8H5FLW6"/>
<dbReference type="Proteomes" id="UP000559256">
    <property type="component" value="Unassembled WGS sequence"/>
</dbReference>
<protein>
    <recommendedName>
        <fullName evidence="1">GST N-terminal domain-containing protein</fullName>
    </recommendedName>
</protein>
<dbReference type="OrthoDB" id="4951845at2759"/>
<dbReference type="Gene3D" id="1.20.1050.10">
    <property type="match status" value="1"/>
</dbReference>
<reference evidence="2 3" key="1">
    <citation type="journal article" date="2020" name="ISME J.">
        <title>Uncovering the hidden diversity of litter-decomposition mechanisms in mushroom-forming fungi.</title>
        <authorList>
            <person name="Floudas D."/>
            <person name="Bentzer J."/>
            <person name="Ahren D."/>
            <person name="Johansson T."/>
            <person name="Persson P."/>
            <person name="Tunlid A."/>
        </authorList>
    </citation>
    <scope>NUCLEOTIDE SEQUENCE [LARGE SCALE GENOMIC DNA]</scope>
    <source>
        <strain evidence="2 3">CBS 291.85</strain>
    </source>
</reference>
<gene>
    <name evidence="2" type="ORF">D9758_014084</name>
</gene>
<accession>A0A8H5FLW6</accession>
<keyword evidence="3" id="KW-1185">Reference proteome</keyword>
<dbReference type="InterPro" id="IPR004045">
    <property type="entry name" value="Glutathione_S-Trfase_N"/>
</dbReference>
<organism evidence="2 3">
    <name type="scientific">Tetrapyrgos nigripes</name>
    <dbReference type="NCBI Taxonomy" id="182062"/>
    <lineage>
        <taxon>Eukaryota</taxon>
        <taxon>Fungi</taxon>
        <taxon>Dikarya</taxon>
        <taxon>Basidiomycota</taxon>
        <taxon>Agaricomycotina</taxon>
        <taxon>Agaricomycetes</taxon>
        <taxon>Agaricomycetidae</taxon>
        <taxon>Agaricales</taxon>
        <taxon>Marasmiineae</taxon>
        <taxon>Marasmiaceae</taxon>
        <taxon>Tetrapyrgos</taxon>
    </lineage>
</organism>
<dbReference type="EMBL" id="JAACJM010000160">
    <property type="protein sequence ID" value="KAF5341609.1"/>
    <property type="molecule type" value="Genomic_DNA"/>
</dbReference>
<dbReference type="GO" id="GO:0005737">
    <property type="term" value="C:cytoplasm"/>
    <property type="evidence" value="ECO:0007669"/>
    <property type="project" value="TreeGrafter"/>
</dbReference>
<dbReference type="InterPro" id="IPR050983">
    <property type="entry name" value="GST_Omega/HSP26"/>
</dbReference>
<comment type="caution">
    <text evidence="2">The sequence shown here is derived from an EMBL/GenBank/DDBJ whole genome shotgun (WGS) entry which is preliminary data.</text>
</comment>
<feature type="domain" description="GST N-terminal" evidence="1">
    <location>
        <begin position="1"/>
        <end position="80"/>
    </location>
</feature>
<sequence>MIPLRRFSLSYKKLPYNVVWIEYPEVEPTLKALGIAPTTKKPDGSPMYTLPAIVDPSTGTGVAESFAIAEYLDKTYPDRPLLIPSGTRALQAAFIEAFIGALVSMFRFSFLHTAENILNPSSSAHFREARKNDVLGGLTVEEAYPTGEQANAEWKKVEQGFAKIDQWIGEGNKFVMGDTVSFADFALAGFIKYTRFSQGEDSPKWKDVASWNGGRWTRLVRDVEALTTL</sequence>
<dbReference type="PANTHER" id="PTHR43968:SF6">
    <property type="entry name" value="GLUTATHIONE S-TRANSFERASE OMEGA"/>
    <property type="match status" value="1"/>
</dbReference>
<dbReference type="PROSITE" id="PS50404">
    <property type="entry name" value="GST_NTER"/>
    <property type="match status" value="1"/>
</dbReference>
<dbReference type="PANTHER" id="PTHR43968">
    <property type="match status" value="1"/>
</dbReference>
<dbReference type="SUPFAM" id="SSF47616">
    <property type="entry name" value="GST C-terminal domain-like"/>
    <property type="match status" value="1"/>
</dbReference>
<dbReference type="SUPFAM" id="SSF52833">
    <property type="entry name" value="Thioredoxin-like"/>
    <property type="match status" value="1"/>
</dbReference>
<name>A0A8H5FLW6_9AGAR</name>
<evidence type="ECO:0000259" key="1">
    <source>
        <dbReference type="PROSITE" id="PS50404"/>
    </source>
</evidence>
<proteinExistence type="predicted"/>
<dbReference type="InterPro" id="IPR054416">
    <property type="entry name" value="GST_UstS-like_C"/>
</dbReference>
<dbReference type="InterPro" id="IPR036282">
    <property type="entry name" value="Glutathione-S-Trfase_C_sf"/>
</dbReference>
<dbReference type="InterPro" id="IPR036249">
    <property type="entry name" value="Thioredoxin-like_sf"/>
</dbReference>
<dbReference type="Pfam" id="PF22041">
    <property type="entry name" value="GST_C_7"/>
    <property type="match status" value="1"/>
</dbReference>
<dbReference type="Pfam" id="PF13409">
    <property type="entry name" value="GST_N_2"/>
    <property type="match status" value="1"/>
</dbReference>
<dbReference type="CDD" id="cd00299">
    <property type="entry name" value="GST_C_family"/>
    <property type="match status" value="1"/>
</dbReference>
<evidence type="ECO:0000313" key="2">
    <source>
        <dbReference type="EMBL" id="KAF5341609.1"/>
    </source>
</evidence>